<proteinExistence type="predicted"/>
<dbReference type="EMBL" id="JAFBEC010000001">
    <property type="protein sequence ID" value="MBM7631273.1"/>
    <property type="molecule type" value="Genomic_DNA"/>
</dbReference>
<dbReference type="InterPro" id="IPR035924">
    <property type="entry name" value="FlaG-like_sf"/>
</dbReference>
<feature type="region of interest" description="Disordered" evidence="1">
    <location>
        <begin position="1"/>
        <end position="36"/>
    </location>
</feature>
<dbReference type="RefSeq" id="WP_204695433.1">
    <property type="nucleotide sequence ID" value="NZ_JAFBEC010000001.1"/>
</dbReference>
<organism evidence="2 3">
    <name type="scientific">Geomicrobium sediminis</name>
    <dbReference type="NCBI Taxonomy" id="1347788"/>
    <lineage>
        <taxon>Bacteria</taxon>
        <taxon>Bacillati</taxon>
        <taxon>Bacillota</taxon>
        <taxon>Bacilli</taxon>
        <taxon>Bacillales</taxon>
        <taxon>Geomicrobium</taxon>
    </lineage>
</organism>
<evidence type="ECO:0000313" key="2">
    <source>
        <dbReference type="EMBL" id="MBM7631273.1"/>
    </source>
</evidence>
<reference evidence="2 3" key="1">
    <citation type="submission" date="2021-01" db="EMBL/GenBank/DDBJ databases">
        <title>Genomic Encyclopedia of Type Strains, Phase IV (KMG-IV): sequencing the most valuable type-strain genomes for metagenomic binning, comparative biology and taxonomic classification.</title>
        <authorList>
            <person name="Goeker M."/>
        </authorList>
    </citation>
    <scope>NUCLEOTIDE SEQUENCE [LARGE SCALE GENOMIC DNA]</scope>
    <source>
        <strain evidence="2 3">DSM 25540</strain>
    </source>
</reference>
<dbReference type="Proteomes" id="UP000741863">
    <property type="component" value="Unassembled WGS sequence"/>
</dbReference>
<dbReference type="PANTHER" id="PTHR37166:SF1">
    <property type="entry name" value="PROTEIN FLAG"/>
    <property type="match status" value="1"/>
</dbReference>
<gene>
    <name evidence="2" type="ORF">JOD17_000364</name>
</gene>
<dbReference type="SUPFAM" id="SSF160214">
    <property type="entry name" value="FlaG-like"/>
    <property type="match status" value="1"/>
</dbReference>
<keyword evidence="3" id="KW-1185">Reference proteome</keyword>
<protein>
    <submittedName>
        <fullName evidence="2">Flagellar protein FlaG</fullName>
    </submittedName>
</protein>
<dbReference type="PANTHER" id="PTHR37166">
    <property type="entry name" value="PROTEIN FLAG"/>
    <property type="match status" value="1"/>
</dbReference>
<dbReference type="Gene3D" id="3.30.160.170">
    <property type="entry name" value="FlaG-like"/>
    <property type="match status" value="1"/>
</dbReference>
<keyword evidence="2" id="KW-0969">Cilium</keyword>
<name>A0ABS2P8W7_9BACL</name>
<sequence length="110" mass="12792">MNDISGMEFRGRINGVQEQLPSKEKTRELEEKGRPISKDTVRIHVEEANRQFESRHTNLSFKIHEDLSRIYVQVIDRQSEEVIREVPPEKLLDLNAAILKQAGVIIDVER</sequence>
<dbReference type="InterPro" id="IPR005186">
    <property type="entry name" value="FlaG"/>
</dbReference>
<keyword evidence="2" id="KW-0282">Flagellum</keyword>
<dbReference type="Pfam" id="PF03646">
    <property type="entry name" value="FlaG"/>
    <property type="match status" value="1"/>
</dbReference>
<keyword evidence="2" id="KW-0966">Cell projection</keyword>
<feature type="compositionally biased region" description="Basic and acidic residues" evidence="1">
    <location>
        <begin position="21"/>
        <end position="36"/>
    </location>
</feature>
<evidence type="ECO:0000256" key="1">
    <source>
        <dbReference type="SAM" id="MobiDB-lite"/>
    </source>
</evidence>
<accession>A0ABS2P8W7</accession>
<evidence type="ECO:0000313" key="3">
    <source>
        <dbReference type="Proteomes" id="UP000741863"/>
    </source>
</evidence>
<comment type="caution">
    <text evidence="2">The sequence shown here is derived from an EMBL/GenBank/DDBJ whole genome shotgun (WGS) entry which is preliminary data.</text>
</comment>